<keyword evidence="2" id="KW-0564">Palmitate</keyword>
<feature type="coiled-coil region" evidence="3">
    <location>
        <begin position="212"/>
        <end position="239"/>
    </location>
</feature>
<dbReference type="NCBIfam" id="TIGR01845">
    <property type="entry name" value="outer_NodT"/>
    <property type="match status" value="1"/>
</dbReference>
<dbReference type="SUPFAM" id="SSF56954">
    <property type="entry name" value="Outer membrane efflux proteins (OEP)"/>
    <property type="match status" value="1"/>
</dbReference>
<dbReference type="Gene3D" id="2.20.200.10">
    <property type="entry name" value="Outer membrane efflux proteins (OEP)"/>
    <property type="match status" value="1"/>
</dbReference>
<protein>
    <submittedName>
        <fullName evidence="4">RND efflux system outer membrane lipoprotein</fullName>
    </submittedName>
</protein>
<keyword evidence="2" id="KW-0472">Membrane</keyword>
<dbReference type="eggNOG" id="COG1538">
    <property type="taxonomic scope" value="Bacteria"/>
</dbReference>
<keyword evidence="2 4" id="KW-0449">Lipoprotein</keyword>
<dbReference type="Proteomes" id="UP000027100">
    <property type="component" value="Unassembled WGS sequence"/>
</dbReference>
<proteinExistence type="inferred from homology"/>
<keyword evidence="3" id="KW-0175">Coiled coil</keyword>
<dbReference type="PROSITE" id="PS51257">
    <property type="entry name" value="PROKAR_LIPOPROTEIN"/>
    <property type="match status" value="1"/>
</dbReference>
<comment type="similarity">
    <text evidence="1 2">Belongs to the outer membrane factor (OMF) (TC 1.B.17) family.</text>
</comment>
<evidence type="ECO:0000313" key="5">
    <source>
        <dbReference type="Proteomes" id="UP000027100"/>
    </source>
</evidence>
<dbReference type="AlphaFoldDB" id="A0A062VIH1"/>
<comment type="subcellular location">
    <subcellularLocation>
        <location evidence="2">Cell membrane</location>
        <topology evidence="2">Lipid-anchor</topology>
    </subcellularLocation>
</comment>
<dbReference type="InterPro" id="IPR010131">
    <property type="entry name" value="MdtP/NodT-like"/>
</dbReference>
<keyword evidence="2" id="KW-0812">Transmembrane</keyword>
<sequence>MIRTLLISASALTLAGCASINPIQRETATEAGVTMPDGYDYAAEVAALSAPEQAWWAGFNSADLDALITEALAANNSLAQGLANVDASRASLKTANAAFLPQASGSLSSSSNTEAGLDDVDASARLSASYQLDLFGANAASRNAALANLDAAVFSQRALELTVQSDVAAGWFNLLSAREQLAVARRNLEISERIFEIVRVRYEAGTISGFDVSSQSAQLANARARIPQLESQITSQETALAILLGRVPQGYTAPQSDVLTIDLPTADPGLPSDLLLRRPDLMQAEASLRAANANIDAARAAFFPSIDLGAGLSTALTGGTNLIGSLSASVAQTIFSGGRLDAQLESAQARREAQLAAYRQSILSALRDVDVSLKAIEANAAREEQLLIARDAAQEALRAAEIQYQAGTGDLTSLLNAQQNYFDAANTYVLGRLDRLTAAINLYVAVGGGY</sequence>
<dbReference type="GO" id="GO:0015562">
    <property type="term" value="F:efflux transmembrane transporter activity"/>
    <property type="evidence" value="ECO:0007669"/>
    <property type="project" value="InterPro"/>
</dbReference>
<dbReference type="InterPro" id="IPR003423">
    <property type="entry name" value="OMP_efflux"/>
</dbReference>
<dbReference type="GO" id="GO:0005886">
    <property type="term" value="C:plasma membrane"/>
    <property type="evidence" value="ECO:0007669"/>
    <property type="project" value="UniProtKB-SubCell"/>
</dbReference>
<gene>
    <name evidence="4" type="ORF">HPO_05522</name>
</gene>
<dbReference type="PANTHER" id="PTHR30203:SF33">
    <property type="entry name" value="BLR4455 PROTEIN"/>
    <property type="match status" value="1"/>
</dbReference>
<organism evidence="4 5">
    <name type="scientific">Hyphomonas polymorpha PS728</name>
    <dbReference type="NCBI Taxonomy" id="1280954"/>
    <lineage>
        <taxon>Bacteria</taxon>
        <taxon>Pseudomonadati</taxon>
        <taxon>Pseudomonadota</taxon>
        <taxon>Alphaproteobacteria</taxon>
        <taxon>Hyphomonadales</taxon>
        <taxon>Hyphomonadaceae</taxon>
        <taxon>Hyphomonas</taxon>
    </lineage>
</organism>
<dbReference type="OrthoDB" id="7181739at2"/>
<evidence type="ECO:0000256" key="1">
    <source>
        <dbReference type="ARBA" id="ARBA00007613"/>
    </source>
</evidence>
<dbReference type="STRING" id="1280954.HPO_05522"/>
<dbReference type="PATRIC" id="fig|1280954.3.peg.1126"/>
<dbReference type="Pfam" id="PF02321">
    <property type="entry name" value="OEP"/>
    <property type="match status" value="2"/>
</dbReference>
<name>A0A062VIH1_9PROT</name>
<accession>A0A062VIH1</accession>
<reference evidence="4 5" key="1">
    <citation type="journal article" date="2014" name="Antonie Van Leeuwenhoek">
        <title>Hyphomonas beringensis sp. nov. and Hyphomonas chukchiensis sp. nov., isolated from surface seawater of the Bering Sea and Chukchi Sea.</title>
        <authorList>
            <person name="Li C."/>
            <person name="Lai Q."/>
            <person name="Li G."/>
            <person name="Dong C."/>
            <person name="Wang J."/>
            <person name="Liao Y."/>
            <person name="Shao Z."/>
        </authorList>
    </citation>
    <scope>NUCLEOTIDE SEQUENCE [LARGE SCALE GENOMIC DNA]</scope>
    <source>
        <strain evidence="4 5">PS728</strain>
    </source>
</reference>
<keyword evidence="5" id="KW-1185">Reference proteome</keyword>
<keyword evidence="2" id="KW-1134">Transmembrane beta strand</keyword>
<evidence type="ECO:0000256" key="2">
    <source>
        <dbReference type="RuleBase" id="RU362097"/>
    </source>
</evidence>
<dbReference type="RefSeq" id="WP_035595588.1">
    <property type="nucleotide sequence ID" value="NZ_ARYM01000005.1"/>
</dbReference>
<dbReference type="Gene3D" id="1.20.1600.10">
    <property type="entry name" value="Outer membrane efflux proteins (OEP)"/>
    <property type="match status" value="1"/>
</dbReference>
<dbReference type="EMBL" id="ARYM01000005">
    <property type="protein sequence ID" value="KCZ99370.1"/>
    <property type="molecule type" value="Genomic_DNA"/>
</dbReference>
<dbReference type="PANTHER" id="PTHR30203">
    <property type="entry name" value="OUTER MEMBRANE CATION EFFLUX PROTEIN"/>
    <property type="match status" value="1"/>
</dbReference>
<evidence type="ECO:0000256" key="3">
    <source>
        <dbReference type="SAM" id="Coils"/>
    </source>
</evidence>
<comment type="caution">
    <text evidence="4">The sequence shown here is derived from an EMBL/GenBank/DDBJ whole genome shotgun (WGS) entry which is preliminary data.</text>
</comment>
<evidence type="ECO:0000313" key="4">
    <source>
        <dbReference type="EMBL" id="KCZ99370.1"/>
    </source>
</evidence>